<keyword evidence="1" id="KW-1133">Transmembrane helix</keyword>
<protein>
    <recommendedName>
        <fullName evidence="4">ABC transporter permease</fullName>
    </recommendedName>
</protein>
<name>A0ABN5KG12_9ACTN</name>
<gene>
    <name evidence="2" type="ORF">DDQ41_10525</name>
</gene>
<feature type="transmembrane region" description="Helical" evidence="1">
    <location>
        <begin position="234"/>
        <end position="252"/>
    </location>
</feature>
<keyword evidence="1" id="KW-0472">Membrane</keyword>
<proteinExistence type="predicted"/>
<reference evidence="2 3" key="1">
    <citation type="submission" date="2018-05" db="EMBL/GenBank/DDBJ databases">
        <title>Complete genome sequence of the Type Strain of Streptomyces spongiicola HNM0071, the producer of staurosporine.</title>
        <authorList>
            <person name="Zhou S."/>
            <person name="Huang X."/>
        </authorList>
    </citation>
    <scope>NUCLEOTIDE SEQUENCE [LARGE SCALE GENOMIC DNA]</scope>
    <source>
        <strain evidence="2 3">HNM0071</strain>
    </source>
</reference>
<organism evidence="2 3">
    <name type="scientific">Streptomyces spongiicola</name>
    <dbReference type="NCBI Taxonomy" id="1690221"/>
    <lineage>
        <taxon>Bacteria</taxon>
        <taxon>Bacillati</taxon>
        <taxon>Actinomycetota</taxon>
        <taxon>Actinomycetes</taxon>
        <taxon>Kitasatosporales</taxon>
        <taxon>Streptomycetaceae</taxon>
        <taxon>Streptomyces</taxon>
    </lineage>
</organism>
<feature type="transmembrane region" description="Helical" evidence="1">
    <location>
        <begin position="148"/>
        <end position="167"/>
    </location>
</feature>
<feature type="transmembrane region" description="Helical" evidence="1">
    <location>
        <begin position="174"/>
        <end position="195"/>
    </location>
</feature>
<feature type="transmembrane region" description="Helical" evidence="1">
    <location>
        <begin position="12"/>
        <end position="33"/>
    </location>
</feature>
<evidence type="ECO:0000256" key="1">
    <source>
        <dbReference type="SAM" id="Phobius"/>
    </source>
</evidence>
<dbReference type="RefSeq" id="WP_109294265.1">
    <property type="nucleotide sequence ID" value="NZ_CP029254.1"/>
</dbReference>
<evidence type="ECO:0000313" key="2">
    <source>
        <dbReference type="EMBL" id="AWK09287.1"/>
    </source>
</evidence>
<dbReference type="Proteomes" id="UP000245051">
    <property type="component" value="Chromosome"/>
</dbReference>
<dbReference type="EMBL" id="CP029254">
    <property type="protein sequence ID" value="AWK09287.1"/>
    <property type="molecule type" value="Genomic_DNA"/>
</dbReference>
<keyword evidence="1" id="KW-0812">Transmembrane</keyword>
<accession>A0ABN5KG12</accession>
<evidence type="ECO:0000313" key="3">
    <source>
        <dbReference type="Proteomes" id="UP000245051"/>
    </source>
</evidence>
<feature type="transmembrane region" description="Helical" evidence="1">
    <location>
        <begin position="287"/>
        <end position="307"/>
    </location>
</feature>
<keyword evidence="3" id="KW-1185">Reference proteome</keyword>
<sequence>MSTASPARRTIAVMLLVPAVVALALWAFAWPAARMAPHDLPVGVAGPAASTAPLEQRLEHRQGAFDLHRYGNEAAARQAIEDRAVYGAVVMTPEGPKVLTASAASPVVAQLLRESVAAGAPPGARVATEDVVATPAGAPRGSALASSVLPLSLAGVAAGAMVTVLGLRGIRSVVALSGAAALVGLTATGLAHSWLGVLAGGWWAEAGAFTLATLAVGAAVAGLAALLGPAGIGLGSLLVVLLGNPFSGVATAPELLPEPAGLIGRWLPPGAGGSLLRSVAYFDGNGAGGPALTLALWAALGLTAVLIGGRRRTAATALAATPPSGPGPGPAPAPAG</sequence>
<evidence type="ECO:0008006" key="4">
    <source>
        <dbReference type="Google" id="ProtNLM"/>
    </source>
</evidence>
<feature type="transmembrane region" description="Helical" evidence="1">
    <location>
        <begin position="207"/>
        <end position="227"/>
    </location>
</feature>